<keyword evidence="3" id="KW-1185">Reference proteome</keyword>
<feature type="region of interest" description="Disordered" evidence="1">
    <location>
        <begin position="217"/>
        <end position="269"/>
    </location>
</feature>
<feature type="compositionally biased region" description="Polar residues" evidence="1">
    <location>
        <begin position="52"/>
        <end position="74"/>
    </location>
</feature>
<dbReference type="Proteomes" id="UP000275078">
    <property type="component" value="Unassembled WGS sequence"/>
</dbReference>
<sequence>MGRASFLVRKPAAPQARPNAHRGSSPSSKPILSPNNKSGCSQTFLPPASCIPKSNATFQQSTHSVSSKEATFTAPSPDKRFTATTQSHASQYKRAPKRPRTKQSQSPLKPESSRTRQILLKHLKEILPNATLDTVFLGGKAPILAGYKWNVKNGYHLPRLSSGKCKTWSQFSNAEHEALAEAIRDGKLTASLIDREEVIETMEDWESGQEEELQLTLDESTDTETAEAGASSIRRAAKRTRICSTEGQPRSGLRQEERQQFVQRPRESRATSTKTLLYKHIKEVVPSLRIDEVFLLDTKALPFGYRWKSSEGYHLPQEGKDRGDTLLRRRKHLSKLNLAENKALVEALRSGKLKAEAVEEGVSGGLEDGTRSMATSSRSSTPQPSEEALTSDDDYDPAANLMDDMDSMSGEDYNDSASEKDDVPTKGSPRQMPRSQCYPETPSEKHNHYISGTRARCLASRNLLREHFKRTLPNLPKPITHRSVSTSSRICKSLGYSWKFSERYSGFPTRSLTGKLKHFVQFSKEDHGALEIALRNGWLRAVAVEKK</sequence>
<accession>A0A3N4H9W2</accession>
<evidence type="ECO:0000313" key="2">
    <source>
        <dbReference type="EMBL" id="RPA71395.1"/>
    </source>
</evidence>
<evidence type="ECO:0000313" key="3">
    <source>
        <dbReference type="Proteomes" id="UP000275078"/>
    </source>
</evidence>
<gene>
    <name evidence="2" type="ORF">BJ508DRAFT_336073</name>
</gene>
<feature type="compositionally biased region" description="Basic and acidic residues" evidence="1">
    <location>
        <begin position="253"/>
        <end position="269"/>
    </location>
</feature>
<dbReference type="AlphaFoldDB" id="A0A3N4H9W2"/>
<feature type="region of interest" description="Disordered" evidence="1">
    <location>
        <begin position="355"/>
        <end position="446"/>
    </location>
</feature>
<reference evidence="2 3" key="1">
    <citation type="journal article" date="2018" name="Nat. Ecol. Evol.">
        <title>Pezizomycetes genomes reveal the molecular basis of ectomycorrhizal truffle lifestyle.</title>
        <authorList>
            <person name="Murat C."/>
            <person name="Payen T."/>
            <person name="Noel B."/>
            <person name="Kuo A."/>
            <person name="Morin E."/>
            <person name="Chen J."/>
            <person name="Kohler A."/>
            <person name="Krizsan K."/>
            <person name="Balestrini R."/>
            <person name="Da Silva C."/>
            <person name="Montanini B."/>
            <person name="Hainaut M."/>
            <person name="Levati E."/>
            <person name="Barry K.W."/>
            <person name="Belfiori B."/>
            <person name="Cichocki N."/>
            <person name="Clum A."/>
            <person name="Dockter R.B."/>
            <person name="Fauchery L."/>
            <person name="Guy J."/>
            <person name="Iotti M."/>
            <person name="Le Tacon F."/>
            <person name="Lindquist E.A."/>
            <person name="Lipzen A."/>
            <person name="Malagnac F."/>
            <person name="Mello A."/>
            <person name="Molinier V."/>
            <person name="Miyauchi S."/>
            <person name="Poulain J."/>
            <person name="Riccioni C."/>
            <person name="Rubini A."/>
            <person name="Sitrit Y."/>
            <person name="Splivallo R."/>
            <person name="Traeger S."/>
            <person name="Wang M."/>
            <person name="Zifcakova L."/>
            <person name="Wipf D."/>
            <person name="Zambonelli A."/>
            <person name="Paolocci F."/>
            <person name="Nowrousian M."/>
            <person name="Ottonello S."/>
            <person name="Baldrian P."/>
            <person name="Spatafora J.W."/>
            <person name="Henrissat B."/>
            <person name="Nagy L.G."/>
            <person name="Aury J.M."/>
            <person name="Wincker P."/>
            <person name="Grigoriev I.V."/>
            <person name="Bonfante P."/>
            <person name="Martin F.M."/>
        </authorList>
    </citation>
    <scope>NUCLEOTIDE SEQUENCE [LARGE SCALE GENOMIC DNA]</scope>
    <source>
        <strain evidence="2 3">RN42</strain>
    </source>
</reference>
<evidence type="ECO:0000256" key="1">
    <source>
        <dbReference type="SAM" id="MobiDB-lite"/>
    </source>
</evidence>
<feature type="compositionally biased region" description="Polar residues" evidence="1">
    <location>
        <begin position="22"/>
        <end position="44"/>
    </location>
</feature>
<dbReference type="EMBL" id="ML119934">
    <property type="protein sequence ID" value="RPA71395.1"/>
    <property type="molecule type" value="Genomic_DNA"/>
</dbReference>
<protein>
    <submittedName>
        <fullName evidence="2">Uncharacterized protein</fullName>
    </submittedName>
</protein>
<proteinExistence type="predicted"/>
<organism evidence="2 3">
    <name type="scientific">Ascobolus immersus RN42</name>
    <dbReference type="NCBI Taxonomy" id="1160509"/>
    <lineage>
        <taxon>Eukaryota</taxon>
        <taxon>Fungi</taxon>
        <taxon>Dikarya</taxon>
        <taxon>Ascomycota</taxon>
        <taxon>Pezizomycotina</taxon>
        <taxon>Pezizomycetes</taxon>
        <taxon>Pezizales</taxon>
        <taxon>Ascobolaceae</taxon>
        <taxon>Ascobolus</taxon>
    </lineage>
</organism>
<feature type="compositionally biased region" description="Low complexity" evidence="1">
    <location>
        <begin position="371"/>
        <end position="381"/>
    </location>
</feature>
<name>A0A3N4H9W2_ASCIM</name>
<feature type="region of interest" description="Disordered" evidence="1">
    <location>
        <begin position="1"/>
        <end position="114"/>
    </location>
</feature>